<sequence>MPIRADVRELESIARKVRSGSEKLTRMKGQVNGKVNNMTWAGNAFQNFNKEYRETNLKISRTADQMEAFARSLERIAEAFRQADIEEDRRIERERIREREAQAQRQAAMRAQSSKKK</sequence>
<dbReference type="SUPFAM" id="SSF140453">
    <property type="entry name" value="EsxAB dimer-like"/>
    <property type="match status" value="1"/>
</dbReference>
<dbReference type="AlphaFoldDB" id="A0A168HRG9"/>
<keyword evidence="2" id="KW-1185">Reference proteome</keyword>
<dbReference type="RefSeq" id="WP_068536379.1">
    <property type="nucleotide sequence ID" value="NZ_LVJH01000048.1"/>
</dbReference>
<organism evidence="1 2">
    <name type="scientific">Paenibacillus glacialis</name>
    <dbReference type="NCBI Taxonomy" id="494026"/>
    <lineage>
        <taxon>Bacteria</taxon>
        <taxon>Bacillati</taxon>
        <taxon>Bacillota</taxon>
        <taxon>Bacilli</taxon>
        <taxon>Bacillales</taxon>
        <taxon>Paenibacillaceae</taxon>
        <taxon>Paenibacillus</taxon>
    </lineage>
</organism>
<evidence type="ECO:0000313" key="1">
    <source>
        <dbReference type="EMBL" id="OAB38454.1"/>
    </source>
</evidence>
<name>A0A168HRG9_9BACL</name>
<evidence type="ECO:0008006" key="3">
    <source>
        <dbReference type="Google" id="ProtNLM"/>
    </source>
</evidence>
<proteinExistence type="predicted"/>
<dbReference type="InterPro" id="IPR036689">
    <property type="entry name" value="ESAT-6-like_sf"/>
</dbReference>
<dbReference type="Pfam" id="PF06013">
    <property type="entry name" value="WXG100"/>
    <property type="match status" value="1"/>
</dbReference>
<reference evidence="1 2" key="1">
    <citation type="submission" date="2016-03" db="EMBL/GenBank/DDBJ databases">
        <title>Draft genome sequence of Paenibacillus glacialis DSM 22343.</title>
        <authorList>
            <person name="Shin S.-K."/>
            <person name="Yi H."/>
        </authorList>
    </citation>
    <scope>NUCLEOTIDE SEQUENCE [LARGE SCALE GENOMIC DNA]</scope>
    <source>
        <strain evidence="1 2">DSM 22343</strain>
    </source>
</reference>
<protein>
    <recommendedName>
        <fullName evidence="3">WXG100 family type VII secretion target</fullName>
    </recommendedName>
</protein>
<dbReference type="InterPro" id="IPR010310">
    <property type="entry name" value="T7SS_ESAT-6-like"/>
</dbReference>
<dbReference type="STRING" id="494026.PGLA_20395"/>
<dbReference type="OrthoDB" id="2664537at2"/>
<dbReference type="Proteomes" id="UP000076967">
    <property type="component" value="Unassembled WGS sequence"/>
</dbReference>
<gene>
    <name evidence="1" type="ORF">PGLA_20395</name>
</gene>
<dbReference type="Gene3D" id="1.10.287.1060">
    <property type="entry name" value="ESAT-6-like"/>
    <property type="match status" value="1"/>
</dbReference>
<comment type="caution">
    <text evidence="1">The sequence shown here is derived from an EMBL/GenBank/DDBJ whole genome shotgun (WGS) entry which is preliminary data.</text>
</comment>
<evidence type="ECO:0000313" key="2">
    <source>
        <dbReference type="Proteomes" id="UP000076967"/>
    </source>
</evidence>
<dbReference type="EMBL" id="LVJH01000048">
    <property type="protein sequence ID" value="OAB38454.1"/>
    <property type="molecule type" value="Genomic_DNA"/>
</dbReference>
<dbReference type="NCBIfam" id="TIGR03930">
    <property type="entry name" value="WXG100_ESAT6"/>
    <property type="match status" value="1"/>
</dbReference>
<accession>A0A168HRG9</accession>